<comment type="caution">
    <text evidence="8">The sequence shown here is derived from an EMBL/GenBank/DDBJ whole genome shotgun (WGS) entry which is preliminary data.</text>
</comment>
<dbReference type="GO" id="GO:0005524">
    <property type="term" value="F:ATP binding"/>
    <property type="evidence" value="ECO:0007669"/>
    <property type="project" value="UniProtKB-KW"/>
</dbReference>
<evidence type="ECO:0000256" key="1">
    <source>
        <dbReference type="ARBA" id="ARBA00022448"/>
    </source>
</evidence>
<dbReference type="OrthoDB" id="9800654at2"/>
<sequence>MEWGVSDLACRRGEALVLRGVSFRVPDGRAVAIRGPNGVGKTTLLRTLAGLAAPVAGSIDAPDEAFAYGAHADALKDQLTVAENLSFWAAIFGTGADAVSRAVQAFGLAPLLRRRAADLSAGQRRRTGLARMMLTGRPIWLLDEPTVSLDAENVARFADAVRAHLAEGGSAAIATHIDLGLDADPLNLGAFAAAAPTRADDPFAEAIE</sequence>
<dbReference type="InterPro" id="IPR027417">
    <property type="entry name" value="P-loop_NTPase"/>
</dbReference>
<evidence type="ECO:0000256" key="2">
    <source>
        <dbReference type="ARBA" id="ARBA00022741"/>
    </source>
</evidence>
<keyword evidence="9" id="KW-1185">Reference proteome</keyword>
<gene>
    <name evidence="8" type="primary">ccmA</name>
    <name evidence="8" type="ORF">jaqu_10480</name>
</gene>
<evidence type="ECO:0000256" key="5">
    <source>
        <dbReference type="ARBA" id="ARBA00022967"/>
    </source>
</evidence>
<keyword evidence="6" id="KW-0472">Membrane</keyword>
<feature type="domain" description="ABC transporter" evidence="7">
    <location>
        <begin position="3"/>
        <end position="207"/>
    </location>
</feature>
<dbReference type="InterPro" id="IPR003593">
    <property type="entry name" value="AAA+_ATPase"/>
</dbReference>
<evidence type="ECO:0000259" key="7">
    <source>
        <dbReference type="PROSITE" id="PS50893"/>
    </source>
</evidence>
<dbReference type="RefSeq" id="WP_043917878.1">
    <property type="nucleotide sequence ID" value="NZ_FZPF01000007.1"/>
</dbReference>
<dbReference type="GO" id="GO:0016887">
    <property type="term" value="F:ATP hydrolysis activity"/>
    <property type="evidence" value="ECO:0007669"/>
    <property type="project" value="InterPro"/>
</dbReference>
<dbReference type="PANTHER" id="PTHR43499">
    <property type="entry name" value="ABC TRANSPORTER I FAMILY MEMBER 1"/>
    <property type="match status" value="1"/>
</dbReference>
<dbReference type="EMBL" id="JYFE01000020">
    <property type="protein sequence ID" value="KIT17317.1"/>
    <property type="molecule type" value="Genomic_DNA"/>
</dbReference>
<evidence type="ECO:0000256" key="3">
    <source>
        <dbReference type="ARBA" id="ARBA00022748"/>
    </source>
</evidence>
<dbReference type="Proteomes" id="UP000032232">
    <property type="component" value="Unassembled WGS sequence"/>
</dbReference>
<dbReference type="SUPFAM" id="SSF52540">
    <property type="entry name" value="P-loop containing nucleoside triphosphate hydrolases"/>
    <property type="match status" value="1"/>
</dbReference>
<dbReference type="PATRIC" id="fig|935700.4.peg.1094"/>
<evidence type="ECO:0000256" key="4">
    <source>
        <dbReference type="ARBA" id="ARBA00022840"/>
    </source>
</evidence>
<keyword evidence="5" id="KW-1278">Translocase</keyword>
<dbReference type="EC" id="3.6.3.41" evidence="8"/>
<dbReference type="InterPro" id="IPR005895">
    <property type="entry name" value="ABC_transptr_haem_export_CcmA"/>
</dbReference>
<dbReference type="NCBIfam" id="TIGR01189">
    <property type="entry name" value="ccmA"/>
    <property type="match status" value="1"/>
</dbReference>
<keyword evidence="8" id="KW-0378">Hydrolase</keyword>
<keyword evidence="4" id="KW-0067">ATP-binding</keyword>
<protein>
    <submittedName>
        <fullName evidence="8">CcmA protein</fullName>
        <ecNumber evidence="8">3.6.3.41</ecNumber>
    </submittedName>
</protein>
<reference evidence="8 9" key="1">
    <citation type="submission" date="2015-02" db="EMBL/GenBank/DDBJ databases">
        <title>Genome Sequence of Jannaschia aquimarina DSM28248, a member of the Roseobacter clade.</title>
        <authorList>
            <person name="Voget S."/>
            <person name="Daniel R."/>
        </authorList>
    </citation>
    <scope>NUCLEOTIDE SEQUENCE [LARGE SCALE GENOMIC DNA]</scope>
    <source>
        <strain evidence="8 9">GSW-M26</strain>
    </source>
</reference>
<proteinExistence type="predicted"/>
<dbReference type="PROSITE" id="PS50893">
    <property type="entry name" value="ABC_TRANSPORTER_2"/>
    <property type="match status" value="1"/>
</dbReference>
<dbReference type="InterPro" id="IPR003439">
    <property type="entry name" value="ABC_transporter-like_ATP-bd"/>
</dbReference>
<dbReference type="GO" id="GO:0022857">
    <property type="term" value="F:transmembrane transporter activity"/>
    <property type="evidence" value="ECO:0007669"/>
    <property type="project" value="InterPro"/>
</dbReference>
<dbReference type="SMART" id="SM00382">
    <property type="entry name" value="AAA"/>
    <property type="match status" value="1"/>
</dbReference>
<keyword evidence="3" id="KW-0201">Cytochrome c-type biogenesis</keyword>
<dbReference type="Gene3D" id="3.40.50.300">
    <property type="entry name" value="P-loop containing nucleotide triphosphate hydrolases"/>
    <property type="match status" value="1"/>
</dbReference>
<name>A0A0D1CRD6_9RHOB</name>
<dbReference type="Pfam" id="PF00005">
    <property type="entry name" value="ABC_tran"/>
    <property type="match status" value="1"/>
</dbReference>
<organism evidence="8 9">
    <name type="scientific">Jannaschia aquimarina</name>
    <dbReference type="NCBI Taxonomy" id="935700"/>
    <lineage>
        <taxon>Bacteria</taxon>
        <taxon>Pseudomonadati</taxon>
        <taxon>Pseudomonadota</taxon>
        <taxon>Alphaproteobacteria</taxon>
        <taxon>Rhodobacterales</taxon>
        <taxon>Roseobacteraceae</taxon>
        <taxon>Jannaschia</taxon>
    </lineage>
</organism>
<keyword evidence="1" id="KW-0813">Transport</keyword>
<dbReference type="PANTHER" id="PTHR43499:SF1">
    <property type="entry name" value="ABC TRANSPORTER I FAMILY MEMBER 1"/>
    <property type="match status" value="1"/>
</dbReference>
<evidence type="ECO:0000256" key="6">
    <source>
        <dbReference type="ARBA" id="ARBA00023136"/>
    </source>
</evidence>
<accession>A0A0D1CRD6</accession>
<dbReference type="GO" id="GO:0017004">
    <property type="term" value="P:cytochrome complex assembly"/>
    <property type="evidence" value="ECO:0007669"/>
    <property type="project" value="UniProtKB-KW"/>
</dbReference>
<dbReference type="AlphaFoldDB" id="A0A0D1CRD6"/>
<evidence type="ECO:0000313" key="8">
    <source>
        <dbReference type="EMBL" id="KIT17317.1"/>
    </source>
</evidence>
<evidence type="ECO:0000313" key="9">
    <source>
        <dbReference type="Proteomes" id="UP000032232"/>
    </source>
</evidence>
<keyword evidence="2" id="KW-0547">Nucleotide-binding</keyword>
<dbReference type="STRING" id="935700.jaqu_10480"/>